<keyword evidence="1" id="KW-0472">Membrane</keyword>
<evidence type="ECO:0000313" key="4">
    <source>
        <dbReference type="Proteomes" id="UP000714275"/>
    </source>
</evidence>
<organism evidence="3 4">
    <name type="scientific">Suillus placidus</name>
    <dbReference type="NCBI Taxonomy" id="48579"/>
    <lineage>
        <taxon>Eukaryota</taxon>
        <taxon>Fungi</taxon>
        <taxon>Dikarya</taxon>
        <taxon>Basidiomycota</taxon>
        <taxon>Agaricomycotina</taxon>
        <taxon>Agaricomycetes</taxon>
        <taxon>Agaricomycetidae</taxon>
        <taxon>Boletales</taxon>
        <taxon>Suillineae</taxon>
        <taxon>Suillaceae</taxon>
        <taxon>Suillus</taxon>
    </lineage>
</organism>
<feature type="transmembrane region" description="Helical" evidence="1">
    <location>
        <begin position="6"/>
        <end position="22"/>
    </location>
</feature>
<reference evidence="3" key="1">
    <citation type="journal article" date="2020" name="New Phytol.">
        <title>Comparative genomics reveals dynamic genome evolution in host specialist ectomycorrhizal fungi.</title>
        <authorList>
            <person name="Lofgren L.A."/>
            <person name="Nguyen N.H."/>
            <person name="Vilgalys R."/>
            <person name="Ruytinx J."/>
            <person name="Liao H.L."/>
            <person name="Branco S."/>
            <person name="Kuo A."/>
            <person name="LaButti K."/>
            <person name="Lipzen A."/>
            <person name="Andreopoulos W."/>
            <person name="Pangilinan J."/>
            <person name="Riley R."/>
            <person name="Hundley H."/>
            <person name="Na H."/>
            <person name="Barry K."/>
            <person name="Grigoriev I.V."/>
            <person name="Stajich J.E."/>
            <person name="Kennedy P.G."/>
        </authorList>
    </citation>
    <scope>NUCLEOTIDE SEQUENCE</scope>
    <source>
        <strain evidence="3">DOB743</strain>
    </source>
</reference>
<feature type="transmembrane region" description="Helical" evidence="1">
    <location>
        <begin position="109"/>
        <end position="131"/>
    </location>
</feature>
<keyword evidence="1" id="KW-1133">Transmembrane helix</keyword>
<evidence type="ECO:0000256" key="1">
    <source>
        <dbReference type="SAM" id="Phobius"/>
    </source>
</evidence>
<proteinExistence type="predicted"/>
<comment type="caution">
    <text evidence="3">The sequence shown here is derived from an EMBL/GenBank/DDBJ whole genome shotgun (WGS) entry which is preliminary data.</text>
</comment>
<dbReference type="InterPro" id="IPR045340">
    <property type="entry name" value="DUF6533"/>
</dbReference>
<gene>
    <name evidence="3" type="ORF">EV702DRAFT_715797</name>
</gene>
<dbReference type="Pfam" id="PF20151">
    <property type="entry name" value="DUF6533"/>
    <property type="match status" value="1"/>
</dbReference>
<feature type="transmembrane region" description="Helical" evidence="1">
    <location>
        <begin position="80"/>
        <end position="97"/>
    </location>
</feature>
<dbReference type="Proteomes" id="UP000714275">
    <property type="component" value="Unassembled WGS sequence"/>
</dbReference>
<feature type="transmembrane region" description="Helical" evidence="1">
    <location>
        <begin position="151"/>
        <end position="174"/>
    </location>
</feature>
<sequence>MVNNTAGYILSTALTIVVYDVVTNLDEEIDYLVRSRSKFMKAIFVLCRYLPFIIGALRIYEVVGEGYIDDNLCLVLTRSSIWLSFLQMACVEFIFILRTYALWGCSKRVLFCLLVAYLATFVTGIASLQIYAGALPADACYGSANPGASWLLVSFVSLVSLETGLFGMSMYRVLSQYRAASGQLLKSLVRNNNVYFGASVALNILNIVGILLTPVATWPTGIMEIAQILFQGLLATRMQLDLWKVDRRQVEPTMVTMSTAEFA</sequence>
<accession>A0A9P6ZJC7</accession>
<keyword evidence="1" id="KW-0812">Transmembrane</keyword>
<evidence type="ECO:0000313" key="3">
    <source>
        <dbReference type="EMBL" id="KAG1768771.1"/>
    </source>
</evidence>
<dbReference type="OrthoDB" id="3341843at2759"/>
<feature type="transmembrane region" description="Helical" evidence="1">
    <location>
        <begin position="42"/>
        <end position="60"/>
    </location>
</feature>
<protein>
    <recommendedName>
        <fullName evidence="2">DUF6533 domain-containing protein</fullName>
    </recommendedName>
</protein>
<dbReference type="EMBL" id="JABBWD010000077">
    <property type="protein sequence ID" value="KAG1768771.1"/>
    <property type="molecule type" value="Genomic_DNA"/>
</dbReference>
<name>A0A9P6ZJC7_9AGAM</name>
<feature type="domain" description="DUF6533" evidence="2">
    <location>
        <begin position="13"/>
        <end position="53"/>
    </location>
</feature>
<dbReference type="AlphaFoldDB" id="A0A9P6ZJC7"/>
<keyword evidence="4" id="KW-1185">Reference proteome</keyword>
<evidence type="ECO:0000259" key="2">
    <source>
        <dbReference type="Pfam" id="PF20151"/>
    </source>
</evidence>
<feature type="transmembrane region" description="Helical" evidence="1">
    <location>
        <begin position="194"/>
        <end position="212"/>
    </location>
</feature>